<reference evidence="1" key="1">
    <citation type="submission" date="2016-10" db="EMBL/GenBank/DDBJ databases">
        <title>Sequence of Gallionella enrichment culture.</title>
        <authorList>
            <person name="Poehlein A."/>
            <person name="Muehling M."/>
            <person name="Daniel R."/>
        </authorList>
    </citation>
    <scope>NUCLEOTIDE SEQUENCE</scope>
</reference>
<organism evidence="1">
    <name type="scientific">mine drainage metagenome</name>
    <dbReference type="NCBI Taxonomy" id="410659"/>
    <lineage>
        <taxon>unclassified sequences</taxon>
        <taxon>metagenomes</taxon>
        <taxon>ecological metagenomes</taxon>
    </lineage>
</organism>
<evidence type="ECO:0000313" key="1">
    <source>
        <dbReference type="EMBL" id="OIQ76342.1"/>
    </source>
</evidence>
<dbReference type="EMBL" id="MLJW01001895">
    <property type="protein sequence ID" value="OIQ76342.1"/>
    <property type="molecule type" value="Genomic_DNA"/>
</dbReference>
<sequence>MEVADALGTAHSDGLEVLAAHHRANTRAASSAVQVIDHSGKQHAVFTGFANTGHTRQWVLQTLFDDLFGFPDALAPQVAGITQLGHVIIDVQVHRLVGLAFKNDHVPAGHFELGTPVTA</sequence>
<comment type="caution">
    <text evidence="1">The sequence shown here is derived from an EMBL/GenBank/DDBJ whole genome shotgun (WGS) entry which is preliminary data.</text>
</comment>
<dbReference type="AlphaFoldDB" id="A0A1J5PXX0"/>
<protein>
    <submittedName>
        <fullName evidence="1">Uncharacterized protein</fullName>
    </submittedName>
</protein>
<accession>A0A1J5PXX0</accession>
<proteinExistence type="predicted"/>
<name>A0A1J5PXX0_9ZZZZ</name>
<gene>
    <name evidence="1" type="ORF">GALL_419780</name>
</gene>